<dbReference type="RefSeq" id="WP_201936150.1">
    <property type="nucleotide sequence ID" value="NZ_JAERSG010000003.1"/>
</dbReference>
<comment type="caution">
    <text evidence="1">The sequence shown here is derived from an EMBL/GenBank/DDBJ whole genome shotgun (WGS) entry which is preliminary data.</text>
</comment>
<sequence>MDSKATPEAKREAVRDYVWAVHTTYLDHVQHLPPGERARLPLVAADNVTVIAAAARGLHLIATSDALPAPIGQEVEIVDEHLGTRWSLRFFDPSVIPALGVSPDDSPESVRATLGVSGAIYHLTVADGGGLTPHHAQHSGVALANLHAKTSRDLEGLRRELPRQAALVDEFAACVRLGLDRAAALVAAELSGGRLVPAPGTTAASSLAALLEDVRSR</sequence>
<reference evidence="1 2" key="1">
    <citation type="submission" date="2021-01" db="EMBL/GenBank/DDBJ databases">
        <title>Genome seq and assembly of Nocardiodes sp. G10.</title>
        <authorList>
            <person name="Chhetri G."/>
        </authorList>
    </citation>
    <scope>NUCLEOTIDE SEQUENCE [LARGE SCALE GENOMIC DNA]</scope>
    <source>
        <strain evidence="1 2">G10</strain>
    </source>
</reference>
<dbReference type="Proteomes" id="UP000636918">
    <property type="component" value="Unassembled WGS sequence"/>
</dbReference>
<keyword evidence="2" id="KW-1185">Reference proteome</keyword>
<evidence type="ECO:0000313" key="2">
    <source>
        <dbReference type="Proteomes" id="UP000636918"/>
    </source>
</evidence>
<dbReference type="EMBL" id="JAERSG010000003">
    <property type="protein sequence ID" value="MBL0748098.1"/>
    <property type="molecule type" value="Genomic_DNA"/>
</dbReference>
<gene>
    <name evidence="1" type="ORF">JI751_10785</name>
</gene>
<organism evidence="1 2">
    <name type="scientific">Nocardioides baculatus</name>
    <dbReference type="NCBI Taxonomy" id="2801337"/>
    <lineage>
        <taxon>Bacteria</taxon>
        <taxon>Bacillati</taxon>
        <taxon>Actinomycetota</taxon>
        <taxon>Actinomycetes</taxon>
        <taxon>Propionibacteriales</taxon>
        <taxon>Nocardioidaceae</taxon>
        <taxon>Nocardioides</taxon>
    </lineage>
</organism>
<protein>
    <submittedName>
        <fullName evidence="1">Uncharacterized protein</fullName>
    </submittedName>
</protein>
<accession>A0ABS1L8S6</accession>
<proteinExistence type="predicted"/>
<evidence type="ECO:0000313" key="1">
    <source>
        <dbReference type="EMBL" id="MBL0748098.1"/>
    </source>
</evidence>
<name>A0ABS1L8S6_9ACTN</name>